<proteinExistence type="predicted"/>
<dbReference type="Proteomes" id="UP000032214">
    <property type="component" value="Unassembled WGS sequence"/>
</dbReference>
<sequence>MNNHEWEDIDSDQFVISYELLALLKWIVEHDTDRMKKMIARALSNGLDSRLQRAKAEQELSSTNDEIHSIMIDFLVLLETCLAQAMNEQLVKKVVEHNLMPTIDHIDTQACDSATVRASVVSATNKNSTDNSVQHRQDTLYKELLKRWKPDKNYQIN</sequence>
<dbReference type="AlphaFoldDB" id="A0A0D2GQK7"/>
<keyword evidence="2" id="KW-1185">Reference proteome</keyword>
<accession>A0A0D2GQK7</accession>
<gene>
    <name evidence="1" type="ORF">J120_01735</name>
</gene>
<dbReference type="eggNOG" id="ENOG50344FZ">
    <property type="taxonomic scope" value="Bacteria"/>
</dbReference>
<protein>
    <submittedName>
        <fullName evidence="1">Uncharacterized protein</fullName>
    </submittedName>
</protein>
<comment type="caution">
    <text evidence="1">The sequence shown here is derived from an EMBL/GenBank/DDBJ whole genome shotgun (WGS) entry which is preliminary data.</text>
</comment>
<organism evidence="1 2">
    <name type="scientific">candidate division TM6 bacterium JCVI TM6SC1</name>
    <dbReference type="NCBI Taxonomy" id="1306947"/>
    <lineage>
        <taxon>Bacteria</taxon>
        <taxon>Candidatus Babelota</taxon>
        <taxon>Vermiphilus</taxon>
    </lineage>
</organism>
<dbReference type="EMBL" id="ARQD01000001">
    <property type="protein sequence ID" value="KIX85644.1"/>
    <property type="molecule type" value="Genomic_DNA"/>
</dbReference>
<name>A0A0D2GQK7_9BACT</name>
<evidence type="ECO:0000313" key="1">
    <source>
        <dbReference type="EMBL" id="KIX85644.1"/>
    </source>
</evidence>
<reference evidence="1 2" key="1">
    <citation type="journal article" date="2013" name="Proc. Natl. Acad. Sci. U.S.A.">
        <title>Candidate phylum TM6 genome recovered from a hospital sink biofilm provides genomic insights into this uncultivated phylum.</title>
        <authorList>
            <person name="McLean J.S."/>
            <person name="Lombardo M.J."/>
            <person name="Badger J.H."/>
            <person name="Edlund A."/>
            <person name="Novotny M."/>
            <person name="Yee-Greenbaum J."/>
            <person name="Vyahhi N."/>
            <person name="Hall A.P."/>
            <person name="Yang Y."/>
            <person name="Dupont C.L."/>
            <person name="Ziegler M.G."/>
            <person name="Chitsaz H."/>
            <person name="Allen A.E."/>
            <person name="Yooseph S."/>
            <person name="Tesler G."/>
            <person name="Pevzner P.A."/>
            <person name="Friedman R.M."/>
            <person name="Nealson K.H."/>
            <person name="Venter J.C."/>
            <person name="Lasken R.S."/>
        </authorList>
    </citation>
    <scope>NUCLEOTIDE SEQUENCE [LARGE SCALE GENOMIC DNA]</scope>
    <source>
        <strain evidence="1 2">TM6SC1</strain>
    </source>
</reference>
<evidence type="ECO:0000313" key="2">
    <source>
        <dbReference type="Proteomes" id="UP000032214"/>
    </source>
</evidence>